<dbReference type="Pfam" id="PF23764">
    <property type="entry name" value="Beta-barrel_GLAA-B_II"/>
    <property type="match status" value="1"/>
</dbReference>
<dbReference type="InterPro" id="IPR011050">
    <property type="entry name" value="Pectin_lyase_fold/virulence"/>
</dbReference>
<keyword evidence="6" id="KW-0326">Glycosidase</keyword>
<dbReference type="EMBL" id="CAAHFH010000001">
    <property type="protein sequence ID" value="VGO18937.1"/>
    <property type="molecule type" value="Genomic_DNA"/>
</dbReference>
<dbReference type="Gene3D" id="2.160.20.10">
    <property type="entry name" value="Single-stranded right-handed beta-helix, Pectin lyase-like"/>
    <property type="match status" value="2"/>
</dbReference>
<sequence>MKCMTKLILYGLFLSTLCSQARIIDVASHGVVPGKDSTYALNNLIQSVQDEPDVTLSFPKGQYDFHSENALEMHRAVSNHDNGLKRMVFPLFNHKNITIDGGGSVFMMHGRVIPFTIESVDGITLKNFSIDWKQPFHAEMKVVERDLKKNSAVFEVDEQLYPHIFQHGQLLFDRMGQKDPIGMTIVFDPQTRAPIFDTDKYSLNSSRTKASKTGKNRIKLEGGFKKEPPPIGSVMISYGVHPTSRLCPAIHVTNSKNLQIENVTVYAAGGMGLIVERTENCTLNDMKVTSTKERVVSSRADATHFIGCKGLIKVEDCLFEHMLDDAINVHGAYVPVVEYLGNNEFLCNISHSQQWGLTFGEAGDRIVLTSRKTVLPFFETTITDVRKLNEHRFVMTVAEMPTQLPDVPLSVENLTWYPDFIFRNNIVRENRARSILVTTKGKVLIENNYLSSQMHGILIEGDNNSWYESGAVEDVTIRNNEFVNIGYDNHDRYPVLASPLLKSDQHLGEGRYHRNIHFINNTIKSFNGHMVKARSVDGLLVSGNKIEFSSTYPQSEGDPALSMEYCDHVTIENNTATGFKTELVITESADTTHVKTEQNNGFKNSK</sequence>
<dbReference type="InterPro" id="IPR056441">
    <property type="entry name" value="Beta-barrel_GLAA-B_II"/>
</dbReference>
<evidence type="ECO:0000259" key="8">
    <source>
        <dbReference type="Pfam" id="PF23763"/>
    </source>
</evidence>
<evidence type="ECO:0000256" key="5">
    <source>
        <dbReference type="ARBA" id="ARBA00022801"/>
    </source>
</evidence>
<evidence type="ECO:0000313" key="10">
    <source>
        <dbReference type="EMBL" id="VGO18937.1"/>
    </source>
</evidence>
<evidence type="ECO:0000256" key="1">
    <source>
        <dbReference type="ARBA" id="ARBA00001255"/>
    </source>
</evidence>
<evidence type="ECO:0000256" key="4">
    <source>
        <dbReference type="ARBA" id="ARBA00022737"/>
    </source>
</evidence>
<name>A0A6C2UHG0_9BACT</name>
<feature type="chain" id="PRO_5025676700" evidence="7">
    <location>
        <begin position="22"/>
        <end position="606"/>
    </location>
</feature>
<keyword evidence="5" id="KW-0378">Hydrolase</keyword>
<dbReference type="SUPFAM" id="SSF51126">
    <property type="entry name" value="Pectin lyase-like"/>
    <property type="match status" value="1"/>
</dbReference>
<evidence type="ECO:0000259" key="9">
    <source>
        <dbReference type="Pfam" id="PF23764"/>
    </source>
</evidence>
<evidence type="ECO:0000256" key="2">
    <source>
        <dbReference type="ARBA" id="ARBA00001271"/>
    </source>
</evidence>
<gene>
    <name evidence="10" type="primary">glaB_3</name>
    <name evidence="10" type="ORF">SCARR_00990</name>
</gene>
<proteinExistence type="predicted"/>
<feature type="signal peptide" evidence="7">
    <location>
        <begin position="1"/>
        <end position="21"/>
    </location>
</feature>
<dbReference type="InterPro" id="IPR006626">
    <property type="entry name" value="PbH1"/>
</dbReference>
<dbReference type="Pfam" id="PF23763">
    <property type="entry name" value="Beta-barrel_GLAA-B_I"/>
    <property type="match status" value="1"/>
</dbReference>
<keyword evidence="11" id="KW-1185">Reference proteome</keyword>
<feature type="domain" description="GLAA-B beta-barrel" evidence="9">
    <location>
        <begin position="346"/>
        <end position="399"/>
    </location>
</feature>
<evidence type="ECO:0000256" key="7">
    <source>
        <dbReference type="SAM" id="SignalP"/>
    </source>
</evidence>
<evidence type="ECO:0000256" key="6">
    <source>
        <dbReference type="ARBA" id="ARBA00023295"/>
    </source>
</evidence>
<protein>
    <submittedName>
        <fullName evidence="10">Alpha-1,3-galactosidase B</fullName>
    </submittedName>
</protein>
<reference evidence="10 11" key="1">
    <citation type="submission" date="2019-04" db="EMBL/GenBank/DDBJ databases">
        <authorList>
            <person name="Van Vliet M D."/>
        </authorList>
    </citation>
    <scope>NUCLEOTIDE SEQUENCE [LARGE SCALE GENOMIC DNA]</scope>
    <source>
        <strain evidence="10 11">F21</strain>
    </source>
</reference>
<accession>A0A6C2UHG0</accession>
<comment type="catalytic activity">
    <reaction evidence="2">
        <text>Hydrolysis of terminal, non-reducing branched (1-&gt;3)-alpha-D-galactosidic residues, producing free D-galactose.</text>
        <dbReference type="EC" id="3.2.1.n1"/>
    </reaction>
</comment>
<dbReference type="AlphaFoldDB" id="A0A6C2UHG0"/>
<dbReference type="SMART" id="SM00710">
    <property type="entry name" value="PbH1"/>
    <property type="match status" value="7"/>
</dbReference>
<comment type="catalytic activity">
    <reaction evidence="1">
        <text>Hydrolysis of terminal, non-reducing alpha-D-galactose residues in alpha-D-galactosides, including galactose oligosaccharides, galactomannans and galactolipids.</text>
        <dbReference type="EC" id="3.2.1.22"/>
    </reaction>
</comment>
<dbReference type="InterPro" id="IPR057275">
    <property type="entry name" value="Beta-barrel_GLAA-B_I"/>
</dbReference>
<evidence type="ECO:0000313" key="11">
    <source>
        <dbReference type="Proteomes" id="UP000346198"/>
    </source>
</evidence>
<dbReference type="GO" id="GO:0004557">
    <property type="term" value="F:alpha-galactosidase activity"/>
    <property type="evidence" value="ECO:0007669"/>
    <property type="project" value="UniProtKB-EC"/>
</dbReference>
<dbReference type="Proteomes" id="UP000346198">
    <property type="component" value="Unassembled WGS sequence"/>
</dbReference>
<organism evidence="10 11">
    <name type="scientific">Pontiella sulfatireligans</name>
    <dbReference type="NCBI Taxonomy" id="2750658"/>
    <lineage>
        <taxon>Bacteria</taxon>
        <taxon>Pseudomonadati</taxon>
        <taxon>Kiritimatiellota</taxon>
        <taxon>Kiritimatiellia</taxon>
        <taxon>Kiritimatiellales</taxon>
        <taxon>Pontiellaceae</taxon>
        <taxon>Pontiella</taxon>
    </lineage>
</organism>
<dbReference type="InterPro" id="IPR012334">
    <property type="entry name" value="Pectin_lyas_fold"/>
</dbReference>
<keyword evidence="3 7" id="KW-0732">Signal</keyword>
<evidence type="ECO:0000256" key="3">
    <source>
        <dbReference type="ARBA" id="ARBA00022729"/>
    </source>
</evidence>
<keyword evidence="4" id="KW-0677">Repeat</keyword>
<feature type="domain" description="GLAA-B beta-barrel" evidence="8">
    <location>
        <begin position="138"/>
        <end position="234"/>
    </location>
</feature>